<protein>
    <submittedName>
        <fullName evidence="2">Uncharacterized protein</fullName>
    </submittedName>
</protein>
<proteinExistence type="predicted"/>
<dbReference type="EMBL" id="GU474948">
    <property type="protein sequence ID" value="ADI20881.1"/>
    <property type="molecule type" value="Genomic_DNA"/>
</dbReference>
<keyword evidence="1" id="KW-0472">Membrane</keyword>
<sequence length="73" mass="7692">MSPNKVEYASSLVGNLAILSISLAGYASPLIAKPTVLRLSCSLLKSLNNLAGDAKSSLERAITIGPLRLSERH</sequence>
<evidence type="ECO:0000313" key="2">
    <source>
        <dbReference type="EMBL" id="ADI20881.1"/>
    </source>
</evidence>
<evidence type="ECO:0000256" key="1">
    <source>
        <dbReference type="SAM" id="Phobius"/>
    </source>
</evidence>
<keyword evidence="1" id="KW-1133">Transmembrane helix</keyword>
<reference evidence="2" key="1">
    <citation type="journal article" date="2011" name="Environ. Microbiol.">
        <title>Time-series analyses of Monterey Bay coastal microbial picoplankton using a 'genome proxy' microarray.</title>
        <authorList>
            <person name="Rich V.I."/>
            <person name="Pham V.D."/>
            <person name="Eppley J."/>
            <person name="Shi Y."/>
            <person name="DeLong E.F."/>
        </authorList>
    </citation>
    <scope>NUCLEOTIDE SEQUENCE</scope>
</reference>
<feature type="transmembrane region" description="Helical" evidence="1">
    <location>
        <begin position="12"/>
        <end position="32"/>
    </location>
</feature>
<name>E0Y2J0_9GAMM</name>
<keyword evidence="1" id="KW-0812">Transmembrane</keyword>
<accession>E0Y2J0</accession>
<dbReference type="AlphaFoldDB" id="E0Y2J0"/>
<organism evidence="2">
    <name type="scientific">uncultured gamma proteobacterium EB080_L93H08</name>
    <dbReference type="NCBI Taxonomy" id="710973"/>
    <lineage>
        <taxon>Bacteria</taxon>
        <taxon>Pseudomonadati</taxon>
        <taxon>Pseudomonadota</taxon>
        <taxon>Gammaproteobacteria</taxon>
        <taxon>environmental samples</taxon>
    </lineage>
</organism>